<evidence type="ECO:0000313" key="3">
    <source>
        <dbReference type="EMBL" id="KAF2239616.1"/>
    </source>
</evidence>
<name>A0A6A6HNF5_VIRVR</name>
<dbReference type="SUPFAM" id="SSF53474">
    <property type="entry name" value="alpha/beta-Hydrolases"/>
    <property type="match status" value="1"/>
</dbReference>
<proteinExistence type="predicted"/>
<dbReference type="InterPro" id="IPR029058">
    <property type="entry name" value="AB_hydrolase_fold"/>
</dbReference>
<accession>A0A6A6HNF5</accession>
<dbReference type="AlphaFoldDB" id="A0A6A6HNF5"/>
<sequence>MEKFSEKLPDGRTLNGLISLPLKPSASINAPHLPLIVCIHGGTYTADYFHATPSTSITSISAPLSVPVIAISRPGYGGSTPLPPVSSSRNGHTFIQDAGRHLHNVILPFLWARYGPSTGSNSIVLLSHSIGSAIAIVAAALHAESRSSSAAASTATTPGSGTPLTAASLPRSAANAGGTQRPAYPLSGLITSGIGSRIRVSPESSPSDDNGGGGGGVPPMSPATAASVATAEEEMQLWPLENKDAVMLAAGVGLCPPEVLQESVRLNAEMKVAERRDIQRSWDGYWRRYAEAVTVPHLYGLGEGDTLWYVCDENVNDYVNAFKSSVRREGNVVLRAPHCIELSYAGRGWLTRCVGFGLECAVYRAFKDVDLGGLTHEELGR</sequence>
<evidence type="ECO:0000313" key="4">
    <source>
        <dbReference type="Proteomes" id="UP000800092"/>
    </source>
</evidence>
<keyword evidence="4" id="KW-1185">Reference proteome</keyword>
<reference evidence="3" key="1">
    <citation type="journal article" date="2020" name="Stud. Mycol.">
        <title>101 Dothideomycetes genomes: a test case for predicting lifestyles and emergence of pathogens.</title>
        <authorList>
            <person name="Haridas S."/>
            <person name="Albert R."/>
            <person name="Binder M."/>
            <person name="Bloem J."/>
            <person name="Labutti K."/>
            <person name="Salamov A."/>
            <person name="Andreopoulos B."/>
            <person name="Baker S."/>
            <person name="Barry K."/>
            <person name="Bills G."/>
            <person name="Bluhm B."/>
            <person name="Cannon C."/>
            <person name="Castanera R."/>
            <person name="Culley D."/>
            <person name="Daum C."/>
            <person name="Ezra D."/>
            <person name="Gonzalez J."/>
            <person name="Henrissat B."/>
            <person name="Kuo A."/>
            <person name="Liang C."/>
            <person name="Lipzen A."/>
            <person name="Lutzoni F."/>
            <person name="Magnuson J."/>
            <person name="Mondo S."/>
            <person name="Nolan M."/>
            <person name="Ohm R."/>
            <person name="Pangilinan J."/>
            <person name="Park H.-J."/>
            <person name="Ramirez L."/>
            <person name="Alfaro M."/>
            <person name="Sun H."/>
            <person name="Tritt A."/>
            <person name="Yoshinaga Y."/>
            <person name="Zwiers L.-H."/>
            <person name="Turgeon B."/>
            <person name="Goodwin S."/>
            <person name="Spatafora J."/>
            <person name="Crous P."/>
            <person name="Grigoriev I."/>
        </authorList>
    </citation>
    <scope>NUCLEOTIDE SEQUENCE</scope>
    <source>
        <strain evidence="3">Tuck. ex Michener</strain>
    </source>
</reference>
<organism evidence="3 4">
    <name type="scientific">Viridothelium virens</name>
    <name type="common">Speckled blister lichen</name>
    <name type="synonym">Trypethelium virens</name>
    <dbReference type="NCBI Taxonomy" id="1048519"/>
    <lineage>
        <taxon>Eukaryota</taxon>
        <taxon>Fungi</taxon>
        <taxon>Dikarya</taxon>
        <taxon>Ascomycota</taxon>
        <taxon>Pezizomycotina</taxon>
        <taxon>Dothideomycetes</taxon>
        <taxon>Dothideomycetes incertae sedis</taxon>
        <taxon>Trypetheliales</taxon>
        <taxon>Trypetheliaceae</taxon>
        <taxon>Viridothelium</taxon>
    </lineage>
</organism>
<dbReference type="Gene3D" id="3.40.50.1820">
    <property type="entry name" value="alpha/beta hydrolase"/>
    <property type="match status" value="1"/>
</dbReference>
<evidence type="ECO:0000256" key="1">
    <source>
        <dbReference type="SAM" id="MobiDB-lite"/>
    </source>
</evidence>
<dbReference type="OrthoDB" id="5371334at2759"/>
<dbReference type="EMBL" id="ML991772">
    <property type="protein sequence ID" value="KAF2239616.1"/>
    <property type="molecule type" value="Genomic_DNA"/>
</dbReference>
<evidence type="ECO:0000259" key="2">
    <source>
        <dbReference type="Pfam" id="PF12697"/>
    </source>
</evidence>
<feature type="compositionally biased region" description="Low complexity" evidence="1">
    <location>
        <begin position="151"/>
        <end position="167"/>
    </location>
</feature>
<feature type="region of interest" description="Disordered" evidence="1">
    <location>
        <begin position="151"/>
        <end position="229"/>
    </location>
</feature>
<dbReference type="InterPro" id="IPR000073">
    <property type="entry name" value="AB_hydrolase_1"/>
</dbReference>
<protein>
    <recommendedName>
        <fullName evidence="2">AB hydrolase-1 domain-containing protein</fullName>
    </recommendedName>
</protein>
<dbReference type="Proteomes" id="UP000800092">
    <property type="component" value="Unassembled WGS sequence"/>
</dbReference>
<dbReference type="Pfam" id="PF12697">
    <property type="entry name" value="Abhydrolase_6"/>
    <property type="match status" value="1"/>
</dbReference>
<gene>
    <name evidence="3" type="ORF">EV356DRAFT_528198</name>
</gene>
<feature type="domain" description="AB hydrolase-1" evidence="2">
    <location>
        <begin position="36"/>
        <end position="185"/>
    </location>
</feature>